<feature type="non-terminal residue" evidence="1">
    <location>
        <position position="102"/>
    </location>
</feature>
<dbReference type="Proteomes" id="UP000649617">
    <property type="component" value="Unassembled WGS sequence"/>
</dbReference>
<evidence type="ECO:0000313" key="2">
    <source>
        <dbReference type="Proteomes" id="UP000649617"/>
    </source>
</evidence>
<organism evidence="1 2">
    <name type="scientific">Symbiodinium pilosum</name>
    <name type="common">Dinoflagellate</name>
    <dbReference type="NCBI Taxonomy" id="2952"/>
    <lineage>
        <taxon>Eukaryota</taxon>
        <taxon>Sar</taxon>
        <taxon>Alveolata</taxon>
        <taxon>Dinophyceae</taxon>
        <taxon>Suessiales</taxon>
        <taxon>Symbiodiniaceae</taxon>
        <taxon>Symbiodinium</taxon>
    </lineage>
</organism>
<evidence type="ECO:0000313" key="1">
    <source>
        <dbReference type="EMBL" id="CAE7716555.1"/>
    </source>
</evidence>
<accession>A0A812X444</accession>
<reference evidence="1" key="1">
    <citation type="submission" date="2021-02" db="EMBL/GenBank/DDBJ databases">
        <authorList>
            <person name="Dougan E. K."/>
            <person name="Rhodes N."/>
            <person name="Thang M."/>
            <person name="Chan C."/>
        </authorList>
    </citation>
    <scope>NUCLEOTIDE SEQUENCE</scope>
</reference>
<feature type="non-terminal residue" evidence="1">
    <location>
        <position position="1"/>
    </location>
</feature>
<comment type="caution">
    <text evidence="1">The sequence shown here is derived from an EMBL/GenBank/DDBJ whole genome shotgun (WGS) entry which is preliminary data.</text>
</comment>
<sequence length="102" mass="11465">DFMVKGYPPKSLLEAVSWSQTKEVLDLYREGELAADEVLGSKQGRGGLLSALVAPRIPERLLPFPGGQLLAFCRMGNYAQNIRRYLKFFNPEQMVFAETSKL</sequence>
<protein>
    <submittedName>
        <fullName evidence="1">Uncharacterized protein</fullName>
    </submittedName>
</protein>
<proteinExistence type="predicted"/>
<name>A0A812X444_SYMPI</name>
<gene>
    <name evidence="1" type="ORF">SPIL2461_LOCUS20365</name>
</gene>
<dbReference type="EMBL" id="CAJNIZ010045320">
    <property type="protein sequence ID" value="CAE7716555.1"/>
    <property type="molecule type" value="Genomic_DNA"/>
</dbReference>
<keyword evidence="2" id="KW-1185">Reference proteome</keyword>
<dbReference type="AlphaFoldDB" id="A0A812X444"/>